<sequence>MESIPSSSSVAKSPVLLNTSASASFHSHLSVPSARSQRRLRALSKPDSDELPQHDKLKSPAILNSLPSSPQSQNLLLYSSGKTPQQKSYPALAVHWLLAMYCLLSVALFTVRLFAIPESIYTRNLNRDDSSISPINNMPLSYRLSKLLQSEPRPGPFSPFISSARPSYRNTDVTACIWIEAEEIKRLEYWSTNWDGPLSIVVVTGSSPQQARWIIRELENLPSLKDKANIHIIQRMSNETLSANSYLNTARLFAQTRFVMIFPGAPASRIPDKLYRRLFMHASKLNATRKAPPLVLSPSKFRPNNPVPFSPLSPLLIEQSYPIWCSERFFSAPSRGDSWEECLWQIWLNSYGHLSTLPGAGWKVPSTSEASGTANSEVAVTHVMFETPCLTENQEIIHRRLSNRFRHESCVLAAKRLKDRSSDGKVDPRRSQWLRKTCRQVMTGWAKELL</sequence>
<accession>A0A9Q5I2T1</accession>
<protein>
    <submittedName>
        <fullName evidence="3">Uncharacterized protein</fullName>
    </submittedName>
</protein>
<evidence type="ECO:0000256" key="1">
    <source>
        <dbReference type="SAM" id="MobiDB-lite"/>
    </source>
</evidence>
<feature type="compositionally biased region" description="Basic and acidic residues" evidence="1">
    <location>
        <begin position="44"/>
        <end position="55"/>
    </location>
</feature>
<dbReference type="EMBL" id="LNZH02000122">
    <property type="protein sequence ID" value="OCB90657.1"/>
    <property type="molecule type" value="Genomic_DNA"/>
</dbReference>
<feature type="region of interest" description="Disordered" evidence="1">
    <location>
        <begin position="25"/>
        <end position="55"/>
    </location>
</feature>
<proteinExistence type="predicted"/>
<dbReference type="OrthoDB" id="3056235at2759"/>
<keyword evidence="2" id="KW-0472">Membrane</keyword>
<comment type="caution">
    <text evidence="3">The sequence shown here is derived from an EMBL/GenBank/DDBJ whole genome shotgun (WGS) entry which is preliminary data.</text>
</comment>
<feature type="transmembrane region" description="Helical" evidence="2">
    <location>
        <begin position="92"/>
        <end position="115"/>
    </location>
</feature>
<dbReference type="AlphaFoldDB" id="A0A9Q5I2T1"/>
<keyword evidence="2" id="KW-1133">Transmembrane helix</keyword>
<organism evidence="3 4">
    <name type="scientific">Sanghuangporus baumii</name>
    <name type="common">Phellinus baumii</name>
    <dbReference type="NCBI Taxonomy" id="108892"/>
    <lineage>
        <taxon>Eukaryota</taxon>
        <taxon>Fungi</taxon>
        <taxon>Dikarya</taxon>
        <taxon>Basidiomycota</taxon>
        <taxon>Agaricomycotina</taxon>
        <taxon>Agaricomycetes</taxon>
        <taxon>Hymenochaetales</taxon>
        <taxon>Hymenochaetaceae</taxon>
        <taxon>Sanghuangporus</taxon>
    </lineage>
</organism>
<name>A0A9Q5I2T1_SANBA</name>
<evidence type="ECO:0000313" key="3">
    <source>
        <dbReference type="EMBL" id="OCB90657.1"/>
    </source>
</evidence>
<evidence type="ECO:0000313" key="4">
    <source>
        <dbReference type="Proteomes" id="UP000757232"/>
    </source>
</evidence>
<reference evidence="3" key="1">
    <citation type="submission" date="2016-06" db="EMBL/GenBank/DDBJ databases">
        <title>Draft Genome sequence of the fungus Inonotus baumii.</title>
        <authorList>
            <person name="Zhu H."/>
            <person name="Lin W."/>
        </authorList>
    </citation>
    <scope>NUCLEOTIDE SEQUENCE</scope>
    <source>
        <strain evidence="3">821</strain>
    </source>
</reference>
<keyword evidence="4" id="KW-1185">Reference proteome</keyword>
<keyword evidence="2" id="KW-0812">Transmembrane</keyword>
<evidence type="ECO:0000256" key="2">
    <source>
        <dbReference type="SAM" id="Phobius"/>
    </source>
</evidence>
<dbReference type="Proteomes" id="UP000757232">
    <property type="component" value="Unassembled WGS sequence"/>
</dbReference>
<gene>
    <name evidence="3" type="ORF">A7U60_g2092</name>
</gene>